<evidence type="ECO:0000313" key="1">
    <source>
        <dbReference type="EMBL" id="SNX43849.1"/>
    </source>
</evidence>
<gene>
    <name evidence="1" type="ORF">SAMN05421731_1025</name>
</gene>
<sequence>MSEKSLWAVICGNIRDELDFKLTLTRLIELRSIGKIQHIVVSTWKGEIEKYPELRKQLESLQIYVLECYPLSDTVEKTPTGSVNYWRQARQLLLALDFIPKHDFVLRVRTDRSLNYINQMEKLGVFENYKIKVKELGLFPKIFEYKVTVFAPKMVRLLHMIDFAILGQNKDLYKFINFDIHELYFQKEMVANVQWYAQPFLKVFPILRDYMRFTQFVHTVKVLKDYVEKYKEDSVFPEVYYKVYAIYLLILYTHFNIVYTGNLNKKNIDKIGFYHFFSSSQNRGLQHTTLGTSIRDQEILHMAISGELTKSKAYERFLYYVNKIIAYGENDETFELSYPDYKQLVDLVNTKFYEQSDDLKWFKGLRKPPVNKKNLFKYNENIDVSMLDCITCKASDWYNLSHTQLVEKDLYDLWLKLENPTAITTEKMLFPIARTGNEYAIYILLDLFDKNLISDINIKELLRVTFFYLDIHVRRKTQTNQTTFIILKLLLMYERAMVDIEPDKIIPCGFEKFLNVTEVNEILSGNKSSYINIVKSIFKRVVNDNTPEINLMLASIENQSVSQVVLDNLKLNKKINEIVIAEKKWLAYLNLENRL</sequence>
<organism evidence="1 2">
    <name type="scientific">Acinetobacter puyangensis</name>
    <dbReference type="NCBI Taxonomy" id="1096779"/>
    <lineage>
        <taxon>Bacteria</taxon>
        <taxon>Pseudomonadati</taxon>
        <taxon>Pseudomonadota</taxon>
        <taxon>Gammaproteobacteria</taxon>
        <taxon>Moraxellales</taxon>
        <taxon>Moraxellaceae</taxon>
        <taxon>Acinetobacter</taxon>
    </lineage>
</organism>
<name>A0A240E6L5_9GAMM</name>
<protein>
    <submittedName>
        <fullName evidence="1">Uncharacterized protein</fullName>
    </submittedName>
</protein>
<dbReference type="OrthoDB" id="6673401at2"/>
<keyword evidence="2" id="KW-1185">Reference proteome</keyword>
<accession>A0A240E6L5</accession>
<dbReference type="RefSeq" id="WP_097078147.1">
    <property type="nucleotide sequence ID" value="NZ_BAABHT010000010.1"/>
</dbReference>
<evidence type="ECO:0000313" key="2">
    <source>
        <dbReference type="Proteomes" id="UP000219042"/>
    </source>
</evidence>
<dbReference type="EMBL" id="OANT01000002">
    <property type="protein sequence ID" value="SNX43849.1"/>
    <property type="molecule type" value="Genomic_DNA"/>
</dbReference>
<proteinExistence type="predicted"/>
<dbReference type="Proteomes" id="UP000219042">
    <property type="component" value="Unassembled WGS sequence"/>
</dbReference>
<reference evidence="2" key="1">
    <citation type="submission" date="2016-09" db="EMBL/GenBank/DDBJ databases">
        <authorList>
            <person name="Varghese N."/>
            <person name="Submissions S."/>
        </authorList>
    </citation>
    <scope>NUCLEOTIDE SEQUENCE [LARGE SCALE GENOMIC DNA]</scope>
    <source>
        <strain evidence="2">ANC 4466</strain>
    </source>
</reference>
<dbReference type="AlphaFoldDB" id="A0A240E6L5"/>